<dbReference type="AlphaFoldDB" id="A0A915I9U6"/>
<reference evidence="3" key="1">
    <citation type="submission" date="2022-11" db="UniProtKB">
        <authorList>
            <consortium name="WormBaseParasite"/>
        </authorList>
    </citation>
    <scope>IDENTIFICATION</scope>
</reference>
<protein>
    <submittedName>
        <fullName evidence="3">Uncharacterized protein</fullName>
    </submittedName>
</protein>
<dbReference type="WBParaSite" id="nRc.2.0.1.t10543-RA">
    <property type="protein sequence ID" value="nRc.2.0.1.t10543-RA"/>
    <property type="gene ID" value="nRc.2.0.1.g10543"/>
</dbReference>
<keyword evidence="2" id="KW-1185">Reference proteome</keyword>
<sequence>MHYNDAQHDDATDDKTNLQNNSEYSIHRTMKAHGERGYFRLVTSAYKNNTSNKYNLAIEEDCSFGINSNYWSTKFGDTFFPDTTEREALLPENGFVIGIVRSSTDDNQYQRIADSVQHK</sequence>
<proteinExistence type="predicted"/>
<feature type="region of interest" description="Disordered" evidence="1">
    <location>
        <begin position="1"/>
        <end position="21"/>
    </location>
</feature>
<evidence type="ECO:0000313" key="3">
    <source>
        <dbReference type="WBParaSite" id="nRc.2.0.1.t10543-RA"/>
    </source>
</evidence>
<dbReference type="Proteomes" id="UP000887565">
    <property type="component" value="Unplaced"/>
</dbReference>
<evidence type="ECO:0000256" key="1">
    <source>
        <dbReference type="SAM" id="MobiDB-lite"/>
    </source>
</evidence>
<evidence type="ECO:0000313" key="2">
    <source>
        <dbReference type="Proteomes" id="UP000887565"/>
    </source>
</evidence>
<name>A0A915I9U6_ROMCU</name>
<feature type="compositionally biased region" description="Basic and acidic residues" evidence="1">
    <location>
        <begin position="1"/>
        <end position="16"/>
    </location>
</feature>
<accession>A0A915I9U6</accession>
<organism evidence="2 3">
    <name type="scientific">Romanomermis culicivorax</name>
    <name type="common">Nematode worm</name>
    <dbReference type="NCBI Taxonomy" id="13658"/>
    <lineage>
        <taxon>Eukaryota</taxon>
        <taxon>Metazoa</taxon>
        <taxon>Ecdysozoa</taxon>
        <taxon>Nematoda</taxon>
        <taxon>Enoplea</taxon>
        <taxon>Dorylaimia</taxon>
        <taxon>Mermithida</taxon>
        <taxon>Mermithoidea</taxon>
        <taxon>Mermithidae</taxon>
        <taxon>Romanomermis</taxon>
    </lineage>
</organism>